<dbReference type="AlphaFoldDB" id="A0A6A5XHT0"/>
<dbReference type="Proteomes" id="UP000799778">
    <property type="component" value="Unassembled WGS sequence"/>
</dbReference>
<name>A0A6A5XHT0_9PLEO</name>
<evidence type="ECO:0000313" key="2">
    <source>
        <dbReference type="EMBL" id="KAF2011874.1"/>
    </source>
</evidence>
<evidence type="ECO:0000256" key="1">
    <source>
        <dbReference type="SAM" id="MobiDB-lite"/>
    </source>
</evidence>
<protein>
    <submittedName>
        <fullName evidence="2">Uncharacterized protein</fullName>
    </submittedName>
</protein>
<sequence length="274" mass="31102">MDPKTSLRTSRYAPRTPAENLAYSRAQRIKQDKEQASRLFERLRWKADSLIASYIRASEVLYAEIHHHGHLDSSRFPFTSGTSSKQAESMFKVDFFEFYTLLERYLTLCFSVLGVSVSAAGPRTNVNALRFITNPEFARSRVESSHRFHANLLEAMDDPKSPLHPAFGAQDIRIQLGLAKDYRNHWKDADEQIDKKPSDLGDKPSVKLGDLELQTMILSILIGCEKAQAIVLSADPSSNGQSSSKSQDSEPRAYERMEMEDIPFEYMDDAMELD</sequence>
<accession>A0A6A5XHT0</accession>
<keyword evidence="3" id="KW-1185">Reference proteome</keyword>
<gene>
    <name evidence="2" type="ORF">BU24DRAFT_425697</name>
</gene>
<dbReference type="OrthoDB" id="3858188at2759"/>
<dbReference type="RefSeq" id="XP_033380213.1">
    <property type="nucleotide sequence ID" value="XM_033528801.1"/>
</dbReference>
<reference evidence="2" key="1">
    <citation type="journal article" date="2020" name="Stud. Mycol.">
        <title>101 Dothideomycetes genomes: a test case for predicting lifestyles and emergence of pathogens.</title>
        <authorList>
            <person name="Haridas S."/>
            <person name="Albert R."/>
            <person name="Binder M."/>
            <person name="Bloem J."/>
            <person name="Labutti K."/>
            <person name="Salamov A."/>
            <person name="Andreopoulos B."/>
            <person name="Baker S."/>
            <person name="Barry K."/>
            <person name="Bills G."/>
            <person name="Bluhm B."/>
            <person name="Cannon C."/>
            <person name="Castanera R."/>
            <person name="Culley D."/>
            <person name="Daum C."/>
            <person name="Ezra D."/>
            <person name="Gonzalez J."/>
            <person name="Henrissat B."/>
            <person name="Kuo A."/>
            <person name="Liang C."/>
            <person name="Lipzen A."/>
            <person name="Lutzoni F."/>
            <person name="Magnuson J."/>
            <person name="Mondo S."/>
            <person name="Nolan M."/>
            <person name="Ohm R."/>
            <person name="Pangilinan J."/>
            <person name="Park H.-J."/>
            <person name="Ramirez L."/>
            <person name="Alfaro M."/>
            <person name="Sun H."/>
            <person name="Tritt A."/>
            <person name="Yoshinaga Y."/>
            <person name="Zwiers L.-H."/>
            <person name="Turgeon B."/>
            <person name="Goodwin S."/>
            <person name="Spatafora J."/>
            <person name="Crous P."/>
            <person name="Grigoriev I."/>
        </authorList>
    </citation>
    <scope>NUCLEOTIDE SEQUENCE</scope>
    <source>
        <strain evidence="2">CBS 175.79</strain>
    </source>
</reference>
<feature type="compositionally biased region" description="Low complexity" evidence="1">
    <location>
        <begin position="237"/>
        <end position="246"/>
    </location>
</feature>
<feature type="region of interest" description="Disordered" evidence="1">
    <location>
        <begin position="235"/>
        <end position="274"/>
    </location>
</feature>
<feature type="compositionally biased region" description="Acidic residues" evidence="1">
    <location>
        <begin position="260"/>
        <end position="274"/>
    </location>
</feature>
<proteinExistence type="predicted"/>
<dbReference type="GeneID" id="54286198"/>
<feature type="compositionally biased region" description="Basic and acidic residues" evidence="1">
    <location>
        <begin position="247"/>
        <end position="259"/>
    </location>
</feature>
<dbReference type="EMBL" id="ML978073">
    <property type="protein sequence ID" value="KAF2011874.1"/>
    <property type="molecule type" value="Genomic_DNA"/>
</dbReference>
<evidence type="ECO:0000313" key="3">
    <source>
        <dbReference type="Proteomes" id="UP000799778"/>
    </source>
</evidence>
<organism evidence="2 3">
    <name type="scientific">Aaosphaeria arxii CBS 175.79</name>
    <dbReference type="NCBI Taxonomy" id="1450172"/>
    <lineage>
        <taxon>Eukaryota</taxon>
        <taxon>Fungi</taxon>
        <taxon>Dikarya</taxon>
        <taxon>Ascomycota</taxon>
        <taxon>Pezizomycotina</taxon>
        <taxon>Dothideomycetes</taxon>
        <taxon>Pleosporomycetidae</taxon>
        <taxon>Pleosporales</taxon>
        <taxon>Pleosporales incertae sedis</taxon>
        <taxon>Aaosphaeria</taxon>
    </lineage>
</organism>